<accession>A0A1H7PWM6</accession>
<proteinExistence type="predicted"/>
<dbReference type="Proteomes" id="UP000199664">
    <property type="component" value="Unassembled WGS sequence"/>
</dbReference>
<dbReference type="AlphaFoldDB" id="A0A1H7PWM6"/>
<protein>
    <submittedName>
        <fullName evidence="1">Iron(III) transport system substrate-binding protein</fullName>
    </submittedName>
</protein>
<reference evidence="2" key="1">
    <citation type="submission" date="2016-10" db="EMBL/GenBank/DDBJ databases">
        <authorList>
            <person name="Varghese N."/>
            <person name="Submissions S."/>
        </authorList>
    </citation>
    <scope>NUCLEOTIDE SEQUENCE [LARGE SCALE GENOMIC DNA]</scope>
    <source>
        <strain evidence="2">LMG 26383,CCUG 61248,R- 45681</strain>
    </source>
</reference>
<organism evidence="1 2">
    <name type="scientific">Bosea lupini</name>
    <dbReference type="NCBI Taxonomy" id="1036779"/>
    <lineage>
        <taxon>Bacteria</taxon>
        <taxon>Pseudomonadati</taxon>
        <taxon>Pseudomonadota</taxon>
        <taxon>Alphaproteobacteria</taxon>
        <taxon>Hyphomicrobiales</taxon>
        <taxon>Boseaceae</taxon>
        <taxon>Bosea</taxon>
    </lineage>
</organism>
<evidence type="ECO:0000313" key="1">
    <source>
        <dbReference type="EMBL" id="SEL40143.1"/>
    </source>
</evidence>
<dbReference type="RefSeq" id="WP_425285434.1">
    <property type="nucleotide sequence ID" value="NZ_FOAN01000003.1"/>
</dbReference>
<evidence type="ECO:0000313" key="2">
    <source>
        <dbReference type="Proteomes" id="UP000199664"/>
    </source>
</evidence>
<dbReference type="EMBL" id="FOAN01000003">
    <property type="protein sequence ID" value="SEL40143.1"/>
    <property type="molecule type" value="Genomic_DNA"/>
</dbReference>
<keyword evidence="2" id="KW-1185">Reference proteome</keyword>
<name>A0A1H7PWM6_9HYPH</name>
<gene>
    <name evidence="1" type="ORF">SAMN04515666_103632</name>
</gene>
<dbReference type="STRING" id="1036779.SAMN04515666_103632"/>
<sequence length="90" mass="9802">MLVKGAPAGAATRAANDLVLSKEAQTALLENAFHRPSRSDIDMSKHVELPAIESVEVFAIDEDAASKRDEFLKRRQSYATVRSRSPSGCD</sequence>